<dbReference type="RefSeq" id="WP_171739152.1">
    <property type="nucleotide sequence ID" value="NZ_CP053435.1"/>
</dbReference>
<gene>
    <name evidence="2" type="ORF">HNV11_07905</name>
</gene>
<evidence type="ECO:0000313" key="2">
    <source>
        <dbReference type="EMBL" id="QJW89313.1"/>
    </source>
</evidence>
<feature type="chain" id="PRO_5026858921" evidence="1">
    <location>
        <begin position="19"/>
        <end position="160"/>
    </location>
</feature>
<name>A0A6M5Y821_9BACT</name>
<feature type="signal peptide" evidence="1">
    <location>
        <begin position="1"/>
        <end position="18"/>
    </location>
</feature>
<dbReference type="EMBL" id="CP053435">
    <property type="protein sequence ID" value="QJW89313.1"/>
    <property type="molecule type" value="Genomic_DNA"/>
</dbReference>
<dbReference type="Proteomes" id="UP000502756">
    <property type="component" value="Chromosome"/>
</dbReference>
<keyword evidence="1" id="KW-0732">Signal</keyword>
<keyword evidence="3" id="KW-1185">Reference proteome</keyword>
<protein>
    <submittedName>
        <fullName evidence="2">Uncharacterized protein</fullName>
    </submittedName>
</protein>
<evidence type="ECO:0000313" key="3">
    <source>
        <dbReference type="Proteomes" id="UP000502756"/>
    </source>
</evidence>
<proteinExistence type="predicted"/>
<evidence type="ECO:0000256" key="1">
    <source>
        <dbReference type="SAM" id="SignalP"/>
    </source>
</evidence>
<accession>A0A6M5Y821</accession>
<reference evidence="2 3" key="1">
    <citation type="submission" date="2020-05" db="EMBL/GenBank/DDBJ databases">
        <title>Genome sequencing of Spirosoma sp. TS118.</title>
        <authorList>
            <person name="Lee J.-H."/>
            <person name="Jeong S."/>
            <person name="Zhao L."/>
            <person name="Jung J.-H."/>
            <person name="Kim M.-K."/>
            <person name="Lim S."/>
        </authorList>
    </citation>
    <scope>NUCLEOTIDE SEQUENCE [LARGE SCALE GENOMIC DNA]</scope>
    <source>
        <strain evidence="2 3">TS118</strain>
    </source>
</reference>
<dbReference type="KEGG" id="stae:HNV11_07905"/>
<organism evidence="2 3">
    <name type="scientific">Spirosoma taeanense</name>
    <dbReference type="NCBI Taxonomy" id="2735870"/>
    <lineage>
        <taxon>Bacteria</taxon>
        <taxon>Pseudomonadati</taxon>
        <taxon>Bacteroidota</taxon>
        <taxon>Cytophagia</taxon>
        <taxon>Cytophagales</taxon>
        <taxon>Cytophagaceae</taxon>
        <taxon>Spirosoma</taxon>
    </lineage>
</organism>
<dbReference type="AlphaFoldDB" id="A0A6M5Y821"/>
<sequence length="160" mass="17055">MKALLVAALLTGQLALNACQPQNEAVLPSETVTSLNKATVSDWTAVDADIWAASAKTPKARVAGFIDNAITSAVVEEGLVVAFHRDPATGNVRTLPATIGDQSLSFTYYATNNKGIVSLQQEAPEPVAGEYRWVVVPKEVAATVNWNDYSAVKQALKLEE</sequence>